<name>A0A6A8DN68_9BACI</name>
<accession>A0A6A8DN68</accession>
<gene>
    <name evidence="3" type="ORF">GH741_08330</name>
</gene>
<dbReference type="PANTHER" id="PTHR30576">
    <property type="entry name" value="COLANIC BIOSYNTHESIS UDP-GLUCOSE LIPID CARRIER TRANSFERASE"/>
    <property type="match status" value="1"/>
</dbReference>
<dbReference type="InterPro" id="IPR003362">
    <property type="entry name" value="Bact_transf"/>
</dbReference>
<keyword evidence="4" id="KW-1185">Reference proteome</keyword>
<evidence type="ECO:0000256" key="1">
    <source>
        <dbReference type="ARBA" id="ARBA00006464"/>
    </source>
</evidence>
<dbReference type="AlphaFoldDB" id="A0A6A8DN68"/>
<keyword evidence="3" id="KW-0808">Transferase</keyword>
<dbReference type="Proteomes" id="UP000799092">
    <property type="component" value="Unassembled WGS sequence"/>
</dbReference>
<dbReference type="GO" id="GO:0016780">
    <property type="term" value="F:phosphotransferase activity, for other substituted phosphate groups"/>
    <property type="evidence" value="ECO:0007669"/>
    <property type="project" value="TreeGrafter"/>
</dbReference>
<comment type="similarity">
    <text evidence="1">Belongs to the bacterial sugar transferase family.</text>
</comment>
<evidence type="ECO:0000313" key="3">
    <source>
        <dbReference type="EMBL" id="MRH42692.1"/>
    </source>
</evidence>
<organism evidence="3 4">
    <name type="scientific">Aquibacillus halophilus</name>
    <dbReference type="NCBI Taxonomy" id="930132"/>
    <lineage>
        <taxon>Bacteria</taxon>
        <taxon>Bacillati</taxon>
        <taxon>Bacillota</taxon>
        <taxon>Bacilli</taxon>
        <taxon>Bacillales</taxon>
        <taxon>Bacillaceae</taxon>
        <taxon>Aquibacillus</taxon>
    </lineage>
</organism>
<feature type="domain" description="Bacterial sugar transferase" evidence="2">
    <location>
        <begin position="2"/>
        <end position="177"/>
    </location>
</feature>
<sequence>MKRLMDLVICLTLITVLLLIFIIVAITVRVKLGTPILFKQLRPGLYGKGFYLFKFRTMNNLIDKNGYLKSDQDRLTTVGSFLRRYSLDEIPQLFNVLKGEMSLVGPRPLLMEYLPLYTEEQKIRHNVKPGITGWAQVNGRNEIDWEAKFNLDTWYVKNRNILLDIKIILLTLSKVVKKEGINHQGHVTMGKFKGSKEVI</sequence>
<reference evidence="3" key="1">
    <citation type="submission" date="2019-11" db="EMBL/GenBank/DDBJ databases">
        <authorList>
            <person name="Li J."/>
        </authorList>
    </citation>
    <scope>NUCLEOTIDE SEQUENCE</scope>
    <source>
        <strain evidence="3">B6B</strain>
    </source>
</reference>
<dbReference type="Pfam" id="PF02397">
    <property type="entry name" value="Bac_transf"/>
    <property type="match status" value="1"/>
</dbReference>
<evidence type="ECO:0000259" key="2">
    <source>
        <dbReference type="Pfam" id="PF02397"/>
    </source>
</evidence>
<protein>
    <submittedName>
        <fullName evidence="3">Sugar transferase</fullName>
    </submittedName>
</protein>
<dbReference type="EMBL" id="WJNG01000006">
    <property type="protein sequence ID" value="MRH42692.1"/>
    <property type="molecule type" value="Genomic_DNA"/>
</dbReference>
<dbReference type="RefSeq" id="WP_153736442.1">
    <property type="nucleotide sequence ID" value="NZ_WJNG01000006.1"/>
</dbReference>
<evidence type="ECO:0000313" key="4">
    <source>
        <dbReference type="Proteomes" id="UP000799092"/>
    </source>
</evidence>
<proteinExistence type="inferred from homology"/>
<dbReference type="OrthoDB" id="9808602at2"/>
<dbReference type="PANTHER" id="PTHR30576:SF8">
    <property type="entry name" value="UNDECAPRENYL-PHOSPHATE GALACTOSE PHOSPHOTRANSFERASE"/>
    <property type="match status" value="1"/>
</dbReference>
<comment type="caution">
    <text evidence="3">The sequence shown here is derived from an EMBL/GenBank/DDBJ whole genome shotgun (WGS) entry which is preliminary data.</text>
</comment>